<dbReference type="Pfam" id="PF12213">
    <property type="entry name" value="Dpoe2NT"/>
    <property type="match status" value="1"/>
</dbReference>
<evidence type="ECO:0000259" key="7">
    <source>
        <dbReference type="Pfam" id="PF04042"/>
    </source>
</evidence>
<evidence type="ECO:0000256" key="3">
    <source>
        <dbReference type="ARBA" id="ARBA00022705"/>
    </source>
</evidence>
<dbReference type="GO" id="GO:0006261">
    <property type="term" value="P:DNA-templated DNA replication"/>
    <property type="evidence" value="ECO:0007669"/>
    <property type="project" value="InterPro"/>
</dbReference>
<evidence type="ECO:0000256" key="1">
    <source>
        <dbReference type="ARBA" id="ARBA00004123"/>
    </source>
</evidence>
<dbReference type="Gene3D" id="1.10.8.60">
    <property type="match status" value="1"/>
</dbReference>
<evidence type="ECO:0000256" key="2">
    <source>
        <dbReference type="ARBA" id="ARBA00009560"/>
    </source>
</evidence>
<feature type="domain" description="DNA polymerase alpha/delta/epsilon subunit B" evidence="7">
    <location>
        <begin position="290"/>
        <end position="490"/>
    </location>
</feature>
<dbReference type="InterPro" id="IPR007185">
    <property type="entry name" value="DNA_pol_a/d/e_bsu"/>
</dbReference>
<keyword evidence="10" id="KW-1185">Reference proteome</keyword>
<dbReference type="InParanoid" id="A0A067QG57"/>
<dbReference type="STRING" id="136037.A0A067QG57"/>
<proteinExistence type="inferred from homology"/>
<protein>
    <recommendedName>
        <fullName evidence="6">DNA polymerase epsilon subunit</fullName>
    </recommendedName>
    <alternativeName>
        <fullName evidence="6">DNA polymerase II subunit 2</fullName>
    </alternativeName>
</protein>
<keyword evidence="5 6" id="KW-0539">Nucleus</keyword>
<dbReference type="PANTHER" id="PTHR12708">
    <property type="entry name" value="DNA POLYMERASE EPSILON SUBUNIT B"/>
    <property type="match status" value="1"/>
</dbReference>
<evidence type="ECO:0000313" key="10">
    <source>
        <dbReference type="Proteomes" id="UP000027135"/>
    </source>
</evidence>
<dbReference type="eggNOG" id="KOG3818">
    <property type="taxonomic scope" value="Eukaryota"/>
</dbReference>
<evidence type="ECO:0000256" key="6">
    <source>
        <dbReference type="PIRNR" id="PIRNR000799"/>
    </source>
</evidence>
<organism evidence="9 10">
    <name type="scientific">Zootermopsis nevadensis</name>
    <name type="common">Dampwood termite</name>
    <dbReference type="NCBI Taxonomy" id="136037"/>
    <lineage>
        <taxon>Eukaryota</taxon>
        <taxon>Metazoa</taxon>
        <taxon>Ecdysozoa</taxon>
        <taxon>Arthropoda</taxon>
        <taxon>Hexapoda</taxon>
        <taxon>Insecta</taxon>
        <taxon>Pterygota</taxon>
        <taxon>Neoptera</taxon>
        <taxon>Polyneoptera</taxon>
        <taxon>Dictyoptera</taxon>
        <taxon>Blattodea</taxon>
        <taxon>Blattoidea</taxon>
        <taxon>Termitoidae</taxon>
        <taxon>Termopsidae</taxon>
        <taxon>Zootermopsis</taxon>
    </lineage>
</organism>
<dbReference type="AlphaFoldDB" id="A0A067QG57"/>
<dbReference type="PANTHER" id="PTHR12708:SF0">
    <property type="entry name" value="DNA POLYMERASE EPSILON SUBUNIT 2"/>
    <property type="match status" value="1"/>
</dbReference>
<dbReference type="GO" id="GO:0003677">
    <property type="term" value="F:DNA binding"/>
    <property type="evidence" value="ECO:0007669"/>
    <property type="project" value="UniProtKB-UniRule"/>
</dbReference>
<reference evidence="9 10" key="1">
    <citation type="journal article" date="2014" name="Nat. Commun.">
        <title>Molecular traces of alternative social organization in a termite genome.</title>
        <authorList>
            <person name="Terrapon N."/>
            <person name="Li C."/>
            <person name="Robertson H.M."/>
            <person name="Ji L."/>
            <person name="Meng X."/>
            <person name="Booth W."/>
            <person name="Chen Z."/>
            <person name="Childers C.P."/>
            <person name="Glastad K.M."/>
            <person name="Gokhale K."/>
            <person name="Gowin J."/>
            <person name="Gronenberg W."/>
            <person name="Hermansen R.A."/>
            <person name="Hu H."/>
            <person name="Hunt B.G."/>
            <person name="Huylmans A.K."/>
            <person name="Khalil S.M."/>
            <person name="Mitchell R.D."/>
            <person name="Munoz-Torres M.C."/>
            <person name="Mustard J.A."/>
            <person name="Pan H."/>
            <person name="Reese J.T."/>
            <person name="Scharf M.E."/>
            <person name="Sun F."/>
            <person name="Vogel H."/>
            <person name="Xiao J."/>
            <person name="Yang W."/>
            <person name="Yang Z."/>
            <person name="Yang Z."/>
            <person name="Zhou J."/>
            <person name="Zhu J."/>
            <person name="Brent C.S."/>
            <person name="Elsik C.G."/>
            <person name="Goodisman M.A."/>
            <person name="Liberles D.A."/>
            <person name="Roe R.M."/>
            <person name="Vargo E.L."/>
            <person name="Vilcinskas A."/>
            <person name="Wang J."/>
            <person name="Bornberg-Bauer E."/>
            <person name="Korb J."/>
            <person name="Zhang G."/>
            <person name="Liebig J."/>
        </authorList>
    </citation>
    <scope>NUCLEOTIDE SEQUENCE [LARGE SCALE GENOMIC DNA]</scope>
    <source>
        <tissue evidence="9">Whole organism</tissue>
    </source>
</reference>
<evidence type="ECO:0000313" key="9">
    <source>
        <dbReference type="EMBL" id="KDR06663.1"/>
    </source>
</evidence>
<dbReference type="Gene3D" id="3.60.21.50">
    <property type="match status" value="1"/>
</dbReference>
<evidence type="ECO:0000259" key="8">
    <source>
        <dbReference type="Pfam" id="PF12213"/>
    </source>
</evidence>
<gene>
    <name evidence="9" type="ORF">L798_03934</name>
</gene>
<comment type="subcellular location">
    <subcellularLocation>
        <location evidence="1 6">Nucleus</location>
    </subcellularLocation>
</comment>
<evidence type="ECO:0000256" key="4">
    <source>
        <dbReference type="ARBA" id="ARBA00023125"/>
    </source>
</evidence>
<dbReference type="FunCoup" id="A0A067QG57">
    <property type="interactions" value="757"/>
</dbReference>
<evidence type="ECO:0000256" key="5">
    <source>
        <dbReference type="ARBA" id="ARBA00023242"/>
    </source>
</evidence>
<dbReference type="EMBL" id="KK853567">
    <property type="protein sequence ID" value="KDR06663.1"/>
    <property type="molecule type" value="Genomic_DNA"/>
</dbReference>
<dbReference type="GO" id="GO:0042276">
    <property type="term" value="P:error-prone translesion synthesis"/>
    <property type="evidence" value="ECO:0007669"/>
    <property type="project" value="TreeGrafter"/>
</dbReference>
<accession>A0A067QG57</accession>
<dbReference type="GO" id="GO:0008622">
    <property type="term" value="C:epsilon DNA polymerase complex"/>
    <property type="evidence" value="ECO:0007669"/>
    <property type="project" value="UniProtKB-UniRule"/>
</dbReference>
<dbReference type="Pfam" id="PF04042">
    <property type="entry name" value="DNA_pol_E_B"/>
    <property type="match status" value="1"/>
</dbReference>
<comment type="function">
    <text evidence="6">Participates in DNA repair and in chromosomal DNA replication.</text>
</comment>
<dbReference type="InterPro" id="IPR016266">
    <property type="entry name" value="POLE2"/>
</dbReference>
<dbReference type="PIRSF" id="PIRSF000799">
    <property type="entry name" value="DNA_pol_eps_2"/>
    <property type="match status" value="1"/>
</dbReference>
<sequence>MEVAEYLKRRISTTFKLHGFSLRSDACNLLVNQLLPLEESEYDEWLEKLTEHIQKQSLINAVVEKHHIESAIQDCIRSGLDETETIFNVISAFEVPYFKYHSERKKFLKVDIGSNHAATPHLFDLPSAKANLFRDRYAIIYQRTQRHELFTPAIMGTDSDDADHKFKLQPIEFLLSSSGKVTEAIVLGLLTQLREGCYYLEDPTGIVQLDLSEAIYHTGLHTENCFVLAEGCYEDKLFYVSGMGFPPPEPSDTSRAYFGNVNTFGGPSKVSLKTSAELSRYELENDDSVLVFLADVWLDSVKVMEKLRVLFAGYADCPPVAFVFMGNFLSSQQGSSHAATLKTRFKALGDLIAQFSELAKKSKFIFMPGPSDPASPNILPRMPLPKIITEEFQRKVPSSIFTSNPCRIQYCTQEIVVIREDLVTKMCRNTIHFPTSGEIPEHFAKTVLCQAHLAPLPISVCPVYWSFDRALHLYPLPDLVVIADQSSAFTTTYMDCHVMNPGSFPKNDFSFKIYIPAARRIEDSQIPND</sequence>
<keyword evidence="4 6" id="KW-0238">DNA-binding</keyword>
<comment type="similarity">
    <text evidence="2 6">Belongs to the DNA polymerase epsilon subunit B family.</text>
</comment>
<name>A0A067QG57_ZOONE</name>
<keyword evidence="3 6" id="KW-0235">DNA replication</keyword>
<dbReference type="OrthoDB" id="10254730at2759"/>
<dbReference type="Proteomes" id="UP000027135">
    <property type="component" value="Unassembled WGS sequence"/>
</dbReference>
<feature type="domain" description="DNA polymerase epsilon subunit B N-terminal" evidence="8">
    <location>
        <begin position="5"/>
        <end position="75"/>
    </location>
</feature>
<dbReference type="OMA" id="FFCEGCF"/>
<dbReference type="InterPro" id="IPR024639">
    <property type="entry name" value="DNA_pol_e_bsu_N"/>
</dbReference>